<gene>
    <name evidence="1" type="ORF">ABT211_46145</name>
</gene>
<name>A0ABV1TWW5_9ACTN</name>
<dbReference type="EMBL" id="JBEOZM010000060">
    <property type="protein sequence ID" value="MER6274545.1"/>
    <property type="molecule type" value="Genomic_DNA"/>
</dbReference>
<dbReference type="Proteomes" id="UP001490365">
    <property type="component" value="Unassembled WGS sequence"/>
</dbReference>
<comment type="caution">
    <text evidence="1">The sequence shown here is derived from an EMBL/GenBank/DDBJ whole genome shotgun (WGS) entry which is preliminary data.</text>
</comment>
<evidence type="ECO:0008006" key="3">
    <source>
        <dbReference type="Google" id="ProtNLM"/>
    </source>
</evidence>
<evidence type="ECO:0000313" key="1">
    <source>
        <dbReference type="EMBL" id="MER6274545.1"/>
    </source>
</evidence>
<organism evidence="1 2">
    <name type="scientific">Streptomyces sp. 900105755</name>
    <dbReference type="NCBI Taxonomy" id="3154389"/>
    <lineage>
        <taxon>Bacteria</taxon>
        <taxon>Bacillati</taxon>
        <taxon>Actinomycetota</taxon>
        <taxon>Actinomycetes</taxon>
        <taxon>Kitasatosporales</taxon>
        <taxon>Streptomycetaceae</taxon>
        <taxon>Streptomyces</taxon>
    </lineage>
</organism>
<reference evidence="1 2" key="1">
    <citation type="submission" date="2024-06" db="EMBL/GenBank/DDBJ databases">
        <title>The Natural Products Discovery Center: Release of the First 8490 Sequenced Strains for Exploring Actinobacteria Biosynthetic Diversity.</title>
        <authorList>
            <person name="Kalkreuter E."/>
            <person name="Kautsar S.A."/>
            <person name="Yang D."/>
            <person name="Bader C.D."/>
            <person name="Teijaro C.N."/>
            <person name="Fluegel L."/>
            <person name="Davis C.M."/>
            <person name="Simpson J.R."/>
            <person name="Lauterbach L."/>
            <person name="Steele A.D."/>
            <person name="Gui C."/>
            <person name="Meng S."/>
            <person name="Li G."/>
            <person name="Viehrig K."/>
            <person name="Ye F."/>
            <person name="Su P."/>
            <person name="Kiefer A.F."/>
            <person name="Nichols A."/>
            <person name="Cepeda A.J."/>
            <person name="Yan W."/>
            <person name="Fan B."/>
            <person name="Jiang Y."/>
            <person name="Adhikari A."/>
            <person name="Zheng C.-J."/>
            <person name="Schuster L."/>
            <person name="Cowan T.M."/>
            <person name="Smanski M.J."/>
            <person name="Chevrette M.G."/>
            <person name="De Carvalho L.P.S."/>
            <person name="Shen B."/>
        </authorList>
    </citation>
    <scope>NUCLEOTIDE SEQUENCE [LARGE SCALE GENOMIC DNA]</scope>
    <source>
        <strain evidence="1 2">NPDC001694</strain>
    </source>
</reference>
<dbReference type="SUPFAM" id="SSF56349">
    <property type="entry name" value="DNA breaking-rejoining enzymes"/>
    <property type="match status" value="1"/>
</dbReference>
<dbReference type="RefSeq" id="WP_351962754.1">
    <property type="nucleotide sequence ID" value="NZ_JBEOZM010000060.1"/>
</dbReference>
<evidence type="ECO:0000313" key="2">
    <source>
        <dbReference type="Proteomes" id="UP001490365"/>
    </source>
</evidence>
<protein>
    <recommendedName>
        <fullName evidence="3">Recombinase XerD</fullName>
    </recommendedName>
</protein>
<sequence>MSRTRVRAEDLFCARCRRAVRLGANHLPEGYLCGRCFGHALETYATCTGCGVDRLTPGLAPDGGKLCIDCAGGLGNFTCEYCGQEARRYRRGVCGRCVLAERLRELLDDGTGRIRPELLPLFETLRQMKRPWGGLTWAKQSHVQHNLQALARGQVALTHEGLGQLTPWRSVAYLRDLLMQCGVLPPADRHLLLFQRWLDEKLPTVSEPEHRKLLELFAVWHLQRRLRALASRGPLTSSQTRQARNEFDLAIAFLDHLTERGRLLADCNQADVDAWYAGGYTARRLTHSFLRWAMQSNHTRNVAIPHRSTANPAPITQHRRLALLRQLVDRDDIPLQDRVAAVLVLLHAQPLTRITRLSSDDVHHEDGTVLIRLGDPPSPVPAPFDGMLLDYLDQRPNTKTATNPDARWLFPGRRAGQPMTPEAMAPRLRQLGFPTRPGRTAAIRQLVLQAPAPVIARMLGYNDDHTTRIAEQAGGTWRRYAPGDHSIPRAART</sequence>
<proteinExistence type="predicted"/>
<accession>A0ABV1TWW5</accession>
<keyword evidence="2" id="KW-1185">Reference proteome</keyword>
<dbReference type="InterPro" id="IPR011010">
    <property type="entry name" value="DNA_brk_join_enz"/>
</dbReference>